<organism evidence="4 5">
    <name type="scientific">Jeongeupia naejangsanensis</name>
    <dbReference type="NCBI Taxonomy" id="613195"/>
    <lineage>
        <taxon>Bacteria</taxon>
        <taxon>Pseudomonadati</taxon>
        <taxon>Pseudomonadota</taxon>
        <taxon>Betaproteobacteria</taxon>
        <taxon>Neisseriales</taxon>
        <taxon>Chitinibacteraceae</taxon>
        <taxon>Jeongeupia</taxon>
    </lineage>
</organism>
<comment type="caution">
    <text evidence="4">The sequence shown here is derived from an EMBL/GenBank/DDBJ whole genome shotgun (WGS) entry which is preliminary data.</text>
</comment>
<reference evidence="4 5" key="1">
    <citation type="submission" date="2021-01" db="EMBL/GenBank/DDBJ databases">
        <title>Draft Genome Sequence and Polyhydroxyalkanoate Biosynthetic Potential of Jeongeupia naejangsanensis Type Strain DSM 24253.</title>
        <authorList>
            <person name="Turrini P."/>
            <person name="Artuso I."/>
            <person name="Lugli G.A."/>
            <person name="Frangipani E."/>
            <person name="Ventura M."/>
            <person name="Visca P."/>
        </authorList>
    </citation>
    <scope>NUCLEOTIDE SEQUENCE [LARGE SCALE GENOMIC DNA]</scope>
    <source>
        <strain evidence="4 5">DSM 24253</strain>
    </source>
</reference>
<keyword evidence="1" id="KW-0808">Transferase</keyword>
<dbReference type="PANTHER" id="PTHR43420:SF47">
    <property type="entry name" value="N-ACETYLTRANSFERASE DOMAIN-CONTAINING PROTEIN"/>
    <property type="match status" value="1"/>
</dbReference>
<dbReference type="PANTHER" id="PTHR43420">
    <property type="entry name" value="ACETYLTRANSFERASE"/>
    <property type="match status" value="1"/>
</dbReference>
<sequence>MISEASSLDFPFIEKVTRQNMAHHYTQYGMEWQDEAFLQRLTVSDNFVVLDKGERVAVIRITASPQHLYINDLQVIPAAQRNGIGTRLLDHAMSLAKTRNLEAVRLCVFKGNSAKKFYEKLGFDHVGEQGNVLRMERRLEACAVPG</sequence>
<dbReference type="EMBL" id="JAESND010000005">
    <property type="protein sequence ID" value="MBM3116482.1"/>
    <property type="molecule type" value="Genomic_DNA"/>
</dbReference>
<keyword evidence="2" id="KW-0012">Acyltransferase</keyword>
<feature type="domain" description="N-acetyltransferase" evidence="3">
    <location>
        <begin position="1"/>
        <end position="140"/>
    </location>
</feature>
<gene>
    <name evidence="4" type="ORF">JMJ54_11630</name>
</gene>
<dbReference type="InterPro" id="IPR000182">
    <property type="entry name" value="GNAT_dom"/>
</dbReference>
<dbReference type="SUPFAM" id="SSF55729">
    <property type="entry name" value="Acyl-CoA N-acyltransferases (Nat)"/>
    <property type="match status" value="1"/>
</dbReference>
<proteinExistence type="predicted"/>
<dbReference type="Proteomes" id="UP000809431">
    <property type="component" value="Unassembled WGS sequence"/>
</dbReference>
<dbReference type="RefSeq" id="WP_203538727.1">
    <property type="nucleotide sequence ID" value="NZ_JAESND010000005.1"/>
</dbReference>
<evidence type="ECO:0000256" key="2">
    <source>
        <dbReference type="ARBA" id="ARBA00023315"/>
    </source>
</evidence>
<dbReference type="PROSITE" id="PS51186">
    <property type="entry name" value="GNAT"/>
    <property type="match status" value="1"/>
</dbReference>
<keyword evidence="5" id="KW-1185">Reference proteome</keyword>
<evidence type="ECO:0000313" key="4">
    <source>
        <dbReference type="EMBL" id="MBM3116482.1"/>
    </source>
</evidence>
<evidence type="ECO:0000259" key="3">
    <source>
        <dbReference type="PROSITE" id="PS51186"/>
    </source>
</evidence>
<accession>A0ABS2BLI6</accession>
<dbReference type="Pfam" id="PF00583">
    <property type="entry name" value="Acetyltransf_1"/>
    <property type="match status" value="1"/>
</dbReference>
<dbReference type="InterPro" id="IPR050680">
    <property type="entry name" value="YpeA/RimI_acetyltransf"/>
</dbReference>
<dbReference type="Gene3D" id="3.40.630.30">
    <property type="match status" value="1"/>
</dbReference>
<protein>
    <submittedName>
        <fullName evidence="4">GNAT family N-acetyltransferase</fullName>
    </submittedName>
</protein>
<evidence type="ECO:0000256" key="1">
    <source>
        <dbReference type="ARBA" id="ARBA00022679"/>
    </source>
</evidence>
<dbReference type="InterPro" id="IPR016181">
    <property type="entry name" value="Acyl_CoA_acyltransferase"/>
</dbReference>
<name>A0ABS2BLI6_9NEIS</name>
<evidence type="ECO:0000313" key="5">
    <source>
        <dbReference type="Proteomes" id="UP000809431"/>
    </source>
</evidence>
<dbReference type="CDD" id="cd04301">
    <property type="entry name" value="NAT_SF"/>
    <property type="match status" value="1"/>
</dbReference>